<dbReference type="InterPro" id="IPR015919">
    <property type="entry name" value="Cadherin-like_sf"/>
</dbReference>
<dbReference type="NCBIfam" id="TIGR01643">
    <property type="entry name" value="YD_repeat_2x"/>
    <property type="match status" value="1"/>
</dbReference>
<proteinExistence type="predicted"/>
<evidence type="ECO:0000259" key="2">
    <source>
        <dbReference type="SMART" id="SM00736"/>
    </source>
</evidence>
<feature type="domain" description="Dystroglycan-type cadherin-like" evidence="2">
    <location>
        <begin position="485"/>
        <end position="586"/>
    </location>
</feature>
<dbReference type="PATRIC" id="fig|28229.3.peg.3041"/>
<dbReference type="InterPro" id="IPR031325">
    <property type="entry name" value="RHS_repeat"/>
</dbReference>
<evidence type="ECO:0000313" key="3">
    <source>
        <dbReference type="EMBL" id="KGJ91169.1"/>
    </source>
</evidence>
<feature type="domain" description="Dystroglycan-type cadherin-like" evidence="2">
    <location>
        <begin position="382"/>
        <end position="484"/>
    </location>
</feature>
<gene>
    <name evidence="3" type="ORF">GAB14E_3321</name>
</gene>
<name>A0A099KK47_COLPS</name>
<feature type="region of interest" description="Disordered" evidence="1">
    <location>
        <begin position="103"/>
        <end position="124"/>
    </location>
</feature>
<dbReference type="EMBL" id="JQEC01000042">
    <property type="protein sequence ID" value="KGJ91169.1"/>
    <property type="molecule type" value="Genomic_DNA"/>
</dbReference>
<dbReference type="InterPro" id="IPR006644">
    <property type="entry name" value="Cadg"/>
</dbReference>
<dbReference type="SUPFAM" id="SSF49313">
    <property type="entry name" value="Cadherin-like"/>
    <property type="match status" value="1"/>
</dbReference>
<dbReference type="OrthoDB" id="9815903at2"/>
<sequence>MFELSRSFFVWLTILSLVFFSQATLALNQYDKTEAFSVNEDSSKSHSIYGSESTTYQYLGYSSTSHGSLTYNSSTKYITYKPTANYCGSDTYTYSLHKYTSSGGGGGGGGGRPPNLNAVSQPSAAKESASLPAQLTLSDDVSQITVSKTTKGATTLGTIHHITRITVYVTVNCINDAPTISNIASRTISEDSNTGYVPFTIGDVETSTNSLSISVSSNNTALIPTSRINLAGSGANRSIRAIPLANKYGTARITVTVTDGNGATRSDAYLVVVNSVNDIPSTSNISNKAINEDSNTGNIAFTISDVETPASTLSLSATSNNTSLIPISRISFGGSGYYRTVKVTPLANKYGSATITVYIKDSDGGIRSDAFIVTVNSVNDVPTIANITNRSINEDSNTGYIPFSIGDIETPTSSLVLSVTSSKTSLIATSGISFGGSGANRTVKVTPLANQYGSATITVTVRDAHAGIKSDAFVVTVKSVNDAPTITDITAKTIDEDGNTGNLSFTIGDVETATSSLKLSVTSTNPSLIPTSRLVLAGSGANRTIKVTPLTDKHGSATITVTVEDAGGVKKSDAFIVTVKPINDAPIISQGTNHEINLLKGTTKTITLSATDVDNSSLTWSIKSQANKGLASANATTGVISYTSNSNAQADEIDSFVVQVSDGNKTANITIAVTVVANTVQYKYDARGRLISVISSAKEETSFAYDDAGNRTTAGKAN</sequence>
<dbReference type="GO" id="GO:0016020">
    <property type="term" value="C:membrane"/>
    <property type="evidence" value="ECO:0007669"/>
    <property type="project" value="InterPro"/>
</dbReference>
<dbReference type="RefSeq" id="WP_033083050.1">
    <property type="nucleotide sequence ID" value="NZ_JQEC01000042.1"/>
</dbReference>
<dbReference type="Gene3D" id="2.60.40.3440">
    <property type="match status" value="1"/>
</dbReference>
<protein>
    <submittedName>
        <fullName evidence="3">YD repeat protein</fullName>
    </submittedName>
</protein>
<evidence type="ECO:0000313" key="4">
    <source>
        <dbReference type="Proteomes" id="UP000029868"/>
    </source>
</evidence>
<dbReference type="AlphaFoldDB" id="A0A099KK47"/>
<dbReference type="Gene3D" id="2.60.40.60">
    <property type="entry name" value="Cadherins"/>
    <property type="match status" value="1"/>
</dbReference>
<dbReference type="Pfam" id="PF17963">
    <property type="entry name" value="Big_9"/>
    <property type="match status" value="2"/>
</dbReference>
<dbReference type="Proteomes" id="UP000029868">
    <property type="component" value="Unassembled WGS sequence"/>
</dbReference>
<evidence type="ECO:0000256" key="1">
    <source>
        <dbReference type="SAM" id="MobiDB-lite"/>
    </source>
</evidence>
<dbReference type="Pfam" id="PF05593">
    <property type="entry name" value="RHS_repeat"/>
    <property type="match status" value="1"/>
</dbReference>
<feature type="compositionally biased region" description="Gly residues" evidence="1">
    <location>
        <begin position="103"/>
        <end position="112"/>
    </location>
</feature>
<dbReference type="GO" id="GO:0005509">
    <property type="term" value="F:calcium ion binding"/>
    <property type="evidence" value="ECO:0007669"/>
    <property type="project" value="InterPro"/>
</dbReference>
<dbReference type="InterPro" id="IPR006530">
    <property type="entry name" value="YD"/>
</dbReference>
<organism evidence="3 4">
    <name type="scientific">Colwellia psychrerythraea</name>
    <name type="common">Vibrio psychroerythus</name>
    <dbReference type="NCBI Taxonomy" id="28229"/>
    <lineage>
        <taxon>Bacteria</taxon>
        <taxon>Pseudomonadati</taxon>
        <taxon>Pseudomonadota</taxon>
        <taxon>Gammaproteobacteria</taxon>
        <taxon>Alteromonadales</taxon>
        <taxon>Colwelliaceae</taxon>
        <taxon>Colwellia</taxon>
    </lineage>
</organism>
<dbReference type="InterPro" id="IPR013783">
    <property type="entry name" value="Ig-like_fold"/>
</dbReference>
<reference evidence="3 4" key="1">
    <citation type="submission" date="2014-08" db="EMBL/GenBank/DDBJ databases">
        <title>Genomic and Phenotypic Diversity of Colwellia psychrerythraea strains from Disparate Marine Basins.</title>
        <authorList>
            <person name="Techtmann S.M."/>
            <person name="Stelling S.C."/>
            <person name="Utturkar S.M."/>
            <person name="Alshibli N."/>
            <person name="Harris A."/>
            <person name="Brown S.D."/>
            <person name="Hazen T.C."/>
        </authorList>
    </citation>
    <scope>NUCLEOTIDE SEQUENCE [LARGE SCALE GENOMIC DNA]</scope>
    <source>
        <strain evidence="3 4">GAB14E</strain>
    </source>
</reference>
<feature type="domain" description="Dystroglycan-type cadherin-like" evidence="2">
    <location>
        <begin position="178"/>
        <end position="280"/>
    </location>
</feature>
<accession>A0A099KK47</accession>
<comment type="caution">
    <text evidence="3">The sequence shown here is derived from an EMBL/GenBank/DDBJ whole genome shotgun (WGS) entry which is preliminary data.</text>
</comment>
<dbReference type="SMART" id="SM00736">
    <property type="entry name" value="CADG"/>
    <property type="match status" value="3"/>
</dbReference>
<dbReference type="Gene3D" id="2.60.40.10">
    <property type="entry name" value="Immunoglobulins"/>
    <property type="match status" value="3"/>
</dbReference>